<protein>
    <recommendedName>
        <fullName evidence="3">Transposase IS204/IS1001/IS1096/IS1165 zinc-finger domain-containing protein</fullName>
    </recommendedName>
</protein>
<organism evidence="1 2">
    <name type="scientific">Agrococcus versicolor</name>
    <dbReference type="NCBI Taxonomy" id="501482"/>
    <lineage>
        <taxon>Bacteria</taxon>
        <taxon>Bacillati</taxon>
        <taxon>Actinomycetota</taxon>
        <taxon>Actinomycetes</taxon>
        <taxon>Micrococcales</taxon>
        <taxon>Microbacteriaceae</taxon>
        <taxon>Agrococcus</taxon>
    </lineage>
</organism>
<name>A0ABP5MQD0_9MICO</name>
<keyword evidence="2" id="KW-1185">Reference proteome</keyword>
<evidence type="ECO:0000313" key="1">
    <source>
        <dbReference type="EMBL" id="GAA2176469.1"/>
    </source>
</evidence>
<evidence type="ECO:0008006" key="3">
    <source>
        <dbReference type="Google" id="ProtNLM"/>
    </source>
</evidence>
<comment type="caution">
    <text evidence="1">The sequence shown here is derived from an EMBL/GenBank/DDBJ whole genome shotgun (WGS) entry which is preliminary data.</text>
</comment>
<reference evidence="2" key="1">
    <citation type="journal article" date="2019" name="Int. J. Syst. Evol. Microbiol.">
        <title>The Global Catalogue of Microorganisms (GCM) 10K type strain sequencing project: providing services to taxonomists for standard genome sequencing and annotation.</title>
        <authorList>
            <consortium name="The Broad Institute Genomics Platform"/>
            <consortium name="The Broad Institute Genome Sequencing Center for Infectious Disease"/>
            <person name="Wu L."/>
            <person name="Ma J."/>
        </authorList>
    </citation>
    <scope>NUCLEOTIDE SEQUENCE [LARGE SCALE GENOMIC DNA]</scope>
    <source>
        <strain evidence="2">JCM 16026</strain>
    </source>
</reference>
<proteinExistence type="predicted"/>
<accession>A0ABP5MQD0</accession>
<dbReference type="EMBL" id="BAAAQT010000008">
    <property type="protein sequence ID" value="GAA2176469.1"/>
    <property type="molecule type" value="Genomic_DNA"/>
</dbReference>
<gene>
    <name evidence="1" type="ORF">GCM10009846_30420</name>
</gene>
<sequence>MTATIAIVTGAGSPSHRVRVRFTGPPYESLRCSRCAAMEETLPSRTHSGHCTPTGAWIWHWPQMVRPHRWHSVQLARPGCR</sequence>
<dbReference type="Proteomes" id="UP001501599">
    <property type="component" value="Unassembled WGS sequence"/>
</dbReference>
<evidence type="ECO:0000313" key="2">
    <source>
        <dbReference type="Proteomes" id="UP001501599"/>
    </source>
</evidence>